<evidence type="ECO:0000256" key="1">
    <source>
        <dbReference type="ARBA" id="ARBA00004479"/>
    </source>
</evidence>
<comment type="subcellular location">
    <subcellularLocation>
        <location evidence="1">Membrane</location>
        <topology evidence="1">Single-pass type I membrane protein</topology>
    </subcellularLocation>
</comment>
<dbReference type="SMART" id="SM00407">
    <property type="entry name" value="IGc1"/>
    <property type="match status" value="1"/>
</dbReference>
<keyword evidence="6 13" id="KW-1133">Transmembrane helix</keyword>
<dbReference type="PANTHER" id="PTHR19944:SF86">
    <property type="entry name" value="HLA CLASS II HISTOCOMPATIBILITY ANTIGEN, DR ALPHA CHAIN"/>
    <property type="match status" value="1"/>
</dbReference>
<keyword evidence="7" id="KW-1064">Adaptive immunity</keyword>
<dbReference type="InterPro" id="IPR001003">
    <property type="entry name" value="MHC_II_a_N"/>
</dbReference>
<reference evidence="15 16" key="1">
    <citation type="submission" date="2023-09" db="EMBL/GenBank/DDBJ databases">
        <authorList>
            <person name="Wang M."/>
        </authorList>
    </citation>
    <scope>NUCLEOTIDE SEQUENCE [LARGE SCALE GENOMIC DNA]</scope>
    <source>
        <strain evidence="15">GT-2023</strain>
        <tissue evidence="15">Liver</tissue>
    </source>
</reference>
<evidence type="ECO:0000256" key="12">
    <source>
        <dbReference type="ARBA" id="ARBA00023319"/>
    </source>
</evidence>
<keyword evidence="8 13" id="KW-0472">Membrane</keyword>
<keyword evidence="10" id="KW-0325">Glycoprotein</keyword>
<evidence type="ECO:0000259" key="14">
    <source>
        <dbReference type="PROSITE" id="PS50835"/>
    </source>
</evidence>
<name>A0ABR3LH48_9TELE</name>
<dbReference type="InterPro" id="IPR011162">
    <property type="entry name" value="MHC_I/II-like_Ag-recog"/>
</dbReference>
<keyword evidence="4" id="KW-0732">Signal</keyword>
<dbReference type="Gene3D" id="2.60.40.10">
    <property type="entry name" value="Immunoglobulins"/>
    <property type="match status" value="1"/>
</dbReference>
<dbReference type="InterPro" id="IPR013783">
    <property type="entry name" value="Ig-like_fold"/>
</dbReference>
<dbReference type="InterPro" id="IPR036179">
    <property type="entry name" value="Ig-like_dom_sf"/>
</dbReference>
<sequence length="292" mass="32277">MELKLSPQRGTFACSHSPRLKFVFLSSTNMELYLAVLSLTVFLSTDAQLEHNDFSISGCSDTEKESMYGSDGEEMWHADFNKQTGVVTLPDFADPISFPGFYEGSLADQEVCKQNMAMLIKAYKSPPEEMEPPQTSIYPRNDVQLTVENTLICHVTGFFPPPVNVSWAKNNVIVTEGVSLSQYRPKSDGTFHVFSSLKITPEDGDVYSCTVNHRALQDQPQTKIWSVPEAAVVLPSVGLAVLCGVWLTLGLLGVATGLFFLIKAFATDRPDVAKNIKHLMQWTQSKTVPPGF</sequence>
<keyword evidence="12" id="KW-0393">Immunoglobulin domain</keyword>
<evidence type="ECO:0000256" key="11">
    <source>
        <dbReference type="ARBA" id="ARBA00023182"/>
    </source>
</evidence>
<proteinExistence type="inferred from homology"/>
<dbReference type="PROSITE" id="PS00290">
    <property type="entry name" value="IG_MHC"/>
    <property type="match status" value="1"/>
</dbReference>
<dbReference type="Pfam" id="PF07654">
    <property type="entry name" value="C1-set"/>
    <property type="match status" value="1"/>
</dbReference>
<dbReference type="SUPFAM" id="SSF48726">
    <property type="entry name" value="Immunoglobulin"/>
    <property type="match status" value="1"/>
</dbReference>
<dbReference type="InterPro" id="IPR007110">
    <property type="entry name" value="Ig-like_dom"/>
</dbReference>
<evidence type="ECO:0000256" key="7">
    <source>
        <dbReference type="ARBA" id="ARBA00023130"/>
    </source>
</evidence>
<dbReference type="Gene3D" id="3.10.320.10">
    <property type="entry name" value="Class II Histocompatibility Antigen, M Beta Chain, Chain B, domain 1"/>
    <property type="match status" value="1"/>
</dbReference>
<dbReference type="EMBL" id="JAYMGO010000022">
    <property type="protein sequence ID" value="KAL1252216.1"/>
    <property type="molecule type" value="Genomic_DNA"/>
</dbReference>
<keyword evidence="3 13" id="KW-0812">Transmembrane</keyword>
<comment type="similarity">
    <text evidence="2">Belongs to the MHC class II family.</text>
</comment>
<dbReference type="InterPro" id="IPR014745">
    <property type="entry name" value="MHC_II_a/b_N"/>
</dbReference>
<dbReference type="InterPro" id="IPR050160">
    <property type="entry name" value="MHC/Immunoglobulin"/>
</dbReference>
<keyword evidence="11" id="KW-0491">MHC II</keyword>
<keyword evidence="9" id="KW-1015">Disulfide bond</keyword>
<dbReference type="PANTHER" id="PTHR19944">
    <property type="entry name" value="MHC CLASS II-RELATED"/>
    <property type="match status" value="1"/>
</dbReference>
<keyword evidence="16" id="KW-1185">Reference proteome</keyword>
<evidence type="ECO:0000256" key="5">
    <source>
        <dbReference type="ARBA" id="ARBA00022859"/>
    </source>
</evidence>
<evidence type="ECO:0000256" key="13">
    <source>
        <dbReference type="SAM" id="Phobius"/>
    </source>
</evidence>
<dbReference type="InterPro" id="IPR003006">
    <property type="entry name" value="Ig/MHC_CS"/>
</dbReference>
<evidence type="ECO:0000313" key="16">
    <source>
        <dbReference type="Proteomes" id="UP001558613"/>
    </source>
</evidence>
<evidence type="ECO:0000313" key="15">
    <source>
        <dbReference type="EMBL" id="KAL1252216.1"/>
    </source>
</evidence>
<dbReference type="InterPro" id="IPR003597">
    <property type="entry name" value="Ig_C1-set"/>
</dbReference>
<evidence type="ECO:0000256" key="9">
    <source>
        <dbReference type="ARBA" id="ARBA00023157"/>
    </source>
</evidence>
<evidence type="ECO:0000256" key="4">
    <source>
        <dbReference type="ARBA" id="ARBA00022729"/>
    </source>
</evidence>
<evidence type="ECO:0000256" key="8">
    <source>
        <dbReference type="ARBA" id="ARBA00023136"/>
    </source>
</evidence>
<dbReference type="SUPFAM" id="SSF54452">
    <property type="entry name" value="MHC antigen-recognition domain"/>
    <property type="match status" value="1"/>
</dbReference>
<dbReference type="Pfam" id="PF00993">
    <property type="entry name" value="MHC_II_alpha"/>
    <property type="match status" value="1"/>
</dbReference>
<dbReference type="PROSITE" id="PS50835">
    <property type="entry name" value="IG_LIKE"/>
    <property type="match status" value="1"/>
</dbReference>
<protein>
    <recommendedName>
        <fullName evidence="14">Ig-like domain-containing protein</fullName>
    </recommendedName>
</protein>
<comment type="caution">
    <text evidence="15">The sequence shown here is derived from an EMBL/GenBank/DDBJ whole genome shotgun (WGS) entry which is preliminary data.</text>
</comment>
<gene>
    <name evidence="15" type="ORF">QQF64_020012</name>
</gene>
<evidence type="ECO:0000256" key="2">
    <source>
        <dbReference type="ARBA" id="ARBA00007394"/>
    </source>
</evidence>
<accession>A0ABR3LH48</accession>
<evidence type="ECO:0000256" key="3">
    <source>
        <dbReference type="ARBA" id="ARBA00022692"/>
    </source>
</evidence>
<feature type="domain" description="Ig-like" evidence="14">
    <location>
        <begin position="126"/>
        <end position="226"/>
    </location>
</feature>
<feature type="transmembrane region" description="Helical" evidence="13">
    <location>
        <begin position="237"/>
        <end position="262"/>
    </location>
</feature>
<dbReference type="SMART" id="SM00920">
    <property type="entry name" value="MHC_II_alpha"/>
    <property type="match status" value="1"/>
</dbReference>
<dbReference type="Proteomes" id="UP001558613">
    <property type="component" value="Unassembled WGS sequence"/>
</dbReference>
<evidence type="ECO:0000256" key="6">
    <source>
        <dbReference type="ARBA" id="ARBA00022989"/>
    </source>
</evidence>
<keyword evidence="5" id="KW-0391">Immunity</keyword>
<organism evidence="15 16">
    <name type="scientific">Cirrhinus molitorella</name>
    <name type="common">mud carp</name>
    <dbReference type="NCBI Taxonomy" id="172907"/>
    <lineage>
        <taxon>Eukaryota</taxon>
        <taxon>Metazoa</taxon>
        <taxon>Chordata</taxon>
        <taxon>Craniata</taxon>
        <taxon>Vertebrata</taxon>
        <taxon>Euteleostomi</taxon>
        <taxon>Actinopterygii</taxon>
        <taxon>Neopterygii</taxon>
        <taxon>Teleostei</taxon>
        <taxon>Ostariophysi</taxon>
        <taxon>Cypriniformes</taxon>
        <taxon>Cyprinidae</taxon>
        <taxon>Labeoninae</taxon>
        <taxon>Labeonini</taxon>
        <taxon>Cirrhinus</taxon>
    </lineage>
</organism>
<evidence type="ECO:0000256" key="10">
    <source>
        <dbReference type="ARBA" id="ARBA00023180"/>
    </source>
</evidence>